<organism evidence="2 3">
    <name type="scientific">Capronia epimyces CBS 606.96</name>
    <dbReference type="NCBI Taxonomy" id="1182542"/>
    <lineage>
        <taxon>Eukaryota</taxon>
        <taxon>Fungi</taxon>
        <taxon>Dikarya</taxon>
        <taxon>Ascomycota</taxon>
        <taxon>Pezizomycotina</taxon>
        <taxon>Eurotiomycetes</taxon>
        <taxon>Chaetothyriomycetidae</taxon>
        <taxon>Chaetothyriales</taxon>
        <taxon>Herpotrichiellaceae</taxon>
        <taxon>Capronia</taxon>
    </lineage>
</organism>
<feature type="region of interest" description="Disordered" evidence="1">
    <location>
        <begin position="1"/>
        <end position="137"/>
    </location>
</feature>
<gene>
    <name evidence="2" type="ORF">A1O3_01285</name>
</gene>
<feature type="compositionally biased region" description="Low complexity" evidence="1">
    <location>
        <begin position="65"/>
        <end position="87"/>
    </location>
</feature>
<name>W9YJJ5_9EURO</name>
<evidence type="ECO:0000256" key="1">
    <source>
        <dbReference type="SAM" id="MobiDB-lite"/>
    </source>
</evidence>
<evidence type="ECO:0000313" key="2">
    <source>
        <dbReference type="EMBL" id="EXJ92733.1"/>
    </source>
</evidence>
<dbReference type="AlphaFoldDB" id="W9YJJ5"/>
<reference evidence="2 3" key="1">
    <citation type="submission" date="2013-03" db="EMBL/GenBank/DDBJ databases">
        <title>The Genome Sequence of Capronia epimyces CBS 606.96.</title>
        <authorList>
            <consortium name="The Broad Institute Genomics Platform"/>
            <person name="Cuomo C."/>
            <person name="de Hoog S."/>
            <person name="Gorbushina A."/>
            <person name="Walker B."/>
            <person name="Young S.K."/>
            <person name="Zeng Q."/>
            <person name="Gargeya S."/>
            <person name="Fitzgerald M."/>
            <person name="Haas B."/>
            <person name="Abouelleil A."/>
            <person name="Allen A.W."/>
            <person name="Alvarado L."/>
            <person name="Arachchi H.M."/>
            <person name="Berlin A.M."/>
            <person name="Chapman S.B."/>
            <person name="Gainer-Dewar J."/>
            <person name="Goldberg J."/>
            <person name="Griggs A."/>
            <person name="Gujja S."/>
            <person name="Hansen M."/>
            <person name="Howarth C."/>
            <person name="Imamovic A."/>
            <person name="Ireland A."/>
            <person name="Larimer J."/>
            <person name="McCowan C."/>
            <person name="Murphy C."/>
            <person name="Pearson M."/>
            <person name="Poon T.W."/>
            <person name="Priest M."/>
            <person name="Roberts A."/>
            <person name="Saif S."/>
            <person name="Shea T."/>
            <person name="Sisk P."/>
            <person name="Sykes S."/>
            <person name="Wortman J."/>
            <person name="Nusbaum C."/>
            <person name="Birren B."/>
        </authorList>
    </citation>
    <scope>NUCLEOTIDE SEQUENCE [LARGE SCALE GENOMIC DNA]</scope>
    <source>
        <strain evidence="2 3">CBS 606.96</strain>
    </source>
</reference>
<comment type="caution">
    <text evidence="2">The sequence shown here is derived from an EMBL/GenBank/DDBJ whole genome shotgun (WGS) entry which is preliminary data.</text>
</comment>
<protein>
    <submittedName>
        <fullName evidence="2">Uncharacterized protein</fullName>
    </submittedName>
</protein>
<dbReference type="STRING" id="1182542.W9YJJ5"/>
<dbReference type="HOGENOM" id="CLU_070109_0_0_1"/>
<dbReference type="OrthoDB" id="4158866at2759"/>
<dbReference type="PRINTS" id="PR01217">
    <property type="entry name" value="PRICHEXTENSN"/>
</dbReference>
<keyword evidence="3" id="KW-1185">Reference proteome</keyword>
<dbReference type="RefSeq" id="XP_007729623.1">
    <property type="nucleotide sequence ID" value="XM_007731433.1"/>
</dbReference>
<dbReference type="eggNOG" id="ENOG502SX1S">
    <property type="taxonomic scope" value="Eukaryota"/>
</dbReference>
<dbReference type="GeneID" id="19165423"/>
<feature type="compositionally biased region" description="Pro residues" evidence="1">
    <location>
        <begin position="104"/>
        <end position="133"/>
    </location>
</feature>
<accession>W9YJJ5</accession>
<evidence type="ECO:0000313" key="3">
    <source>
        <dbReference type="Proteomes" id="UP000019478"/>
    </source>
</evidence>
<feature type="compositionally biased region" description="Pro residues" evidence="1">
    <location>
        <begin position="45"/>
        <end position="64"/>
    </location>
</feature>
<dbReference type="Proteomes" id="UP000019478">
    <property type="component" value="Unassembled WGS sequence"/>
</dbReference>
<dbReference type="EMBL" id="AMGY01000001">
    <property type="protein sequence ID" value="EXJ92733.1"/>
    <property type="molecule type" value="Genomic_DNA"/>
</dbReference>
<proteinExistence type="predicted"/>
<sequence length="296" mass="30697">MSAPPPPPPPGLIGRTQYHYFTKDGGPPNKGAPPSGPPSTGGPGVLPPPYSFLPPPQPPAPSAPSGPFFIPPSSGFPGAVCFPNGGQAPPGPPPSAGAIWIQPTPAPVPAPPPPPPPPAPPAGAPAPPPPPTGPADVRGAVTHAAAQAPEPPVSGNRVKDRLLVVKDSGTGYVASKQNATFHLFTYNVLDKYTVNANGQFYIPPHACEPFRVMTASCSMPIEELIEQLDCVNDAPAGYPRYAIGIAETLDVGNGWFQIGTKFFLDEPQSSMTIKQAWGESVGEAGESRPRYLIRMP</sequence>
<feature type="compositionally biased region" description="Pro residues" evidence="1">
    <location>
        <begin position="1"/>
        <end position="11"/>
    </location>
</feature>